<comment type="caution">
    <text evidence="5">The sequence shown here is derived from an EMBL/GenBank/DDBJ whole genome shotgun (WGS) entry which is preliminary data.</text>
</comment>
<dbReference type="CDD" id="cd00408">
    <property type="entry name" value="DHDPS-like"/>
    <property type="match status" value="1"/>
</dbReference>
<evidence type="ECO:0000313" key="6">
    <source>
        <dbReference type="Proteomes" id="UP000886819"/>
    </source>
</evidence>
<organism evidence="5 6">
    <name type="scientific">Candidatus Avichristensenella intestinipullorum</name>
    <dbReference type="NCBI Taxonomy" id="2840693"/>
    <lineage>
        <taxon>Bacteria</taxon>
        <taxon>Bacillati</taxon>
        <taxon>Bacillota</taxon>
        <taxon>Clostridia</taxon>
        <taxon>Candidatus Avichristensenella</taxon>
    </lineage>
</organism>
<dbReference type="PANTHER" id="PTHR12128">
    <property type="entry name" value="DIHYDRODIPICOLINATE SYNTHASE"/>
    <property type="match status" value="1"/>
</dbReference>
<dbReference type="InterPro" id="IPR013785">
    <property type="entry name" value="Aldolase_TIM"/>
</dbReference>
<dbReference type="PANTHER" id="PTHR12128:SF66">
    <property type="entry name" value="4-HYDROXY-2-OXOGLUTARATE ALDOLASE, MITOCHONDRIAL"/>
    <property type="match status" value="1"/>
</dbReference>
<proteinExistence type="inferred from homology"/>
<reference evidence="5" key="1">
    <citation type="submission" date="2020-10" db="EMBL/GenBank/DDBJ databases">
        <authorList>
            <person name="Gilroy R."/>
        </authorList>
    </citation>
    <scope>NUCLEOTIDE SEQUENCE</scope>
    <source>
        <strain evidence="5">ChiHile30-977</strain>
    </source>
</reference>
<dbReference type="Proteomes" id="UP000886819">
    <property type="component" value="Unassembled WGS sequence"/>
</dbReference>
<dbReference type="SUPFAM" id="SSF51569">
    <property type="entry name" value="Aldolase"/>
    <property type="match status" value="1"/>
</dbReference>
<dbReference type="PIRSF" id="PIRSF001365">
    <property type="entry name" value="DHDPS"/>
    <property type="match status" value="1"/>
</dbReference>
<evidence type="ECO:0000256" key="2">
    <source>
        <dbReference type="ARBA" id="ARBA00023239"/>
    </source>
</evidence>
<name>A0A9D0YZD5_9FIRM</name>
<evidence type="ECO:0000256" key="1">
    <source>
        <dbReference type="ARBA" id="ARBA00007592"/>
    </source>
</evidence>
<reference evidence="5" key="2">
    <citation type="journal article" date="2021" name="PeerJ">
        <title>Extensive microbial diversity within the chicken gut microbiome revealed by metagenomics and culture.</title>
        <authorList>
            <person name="Gilroy R."/>
            <person name="Ravi A."/>
            <person name="Getino M."/>
            <person name="Pursley I."/>
            <person name="Horton D.L."/>
            <person name="Alikhan N.F."/>
            <person name="Baker D."/>
            <person name="Gharbi K."/>
            <person name="Hall N."/>
            <person name="Watson M."/>
            <person name="Adriaenssens E.M."/>
            <person name="Foster-Nyarko E."/>
            <person name="Jarju S."/>
            <person name="Secka A."/>
            <person name="Antonio M."/>
            <person name="Oren A."/>
            <person name="Chaudhuri R.R."/>
            <person name="La Ragione R."/>
            <person name="Hildebrand F."/>
            <person name="Pallen M.J."/>
        </authorList>
    </citation>
    <scope>NUCLEOTIDE SEQUENCE</scope>
    <source>
        <strain evidence="5">ChiHile30-977</strain>
    </source>
</reference>
<dbReference type="AlphaFoldDB" id="A0A9D0YZD5"/>
<dbReference type="GO" id="GO:0008840">
    <property type="term" value="F:4-hydroxy-tetrahydrodipicolinate synthase activity"/>
    <property type="evidence" value="ECO:0007669"/>
    <property type="project" value="TreeGrafter"/>
</dbReference>
<feature type="active site" description="Proton donor/acceptor" evidence="4">
    <location>
        <position position="131"/>
    </location>
</feature>
<accession>A0A9D0YZD5</accession>
<gene>
    <name evidence="5" type="ORF">IAA66_08785</name>
</gene>
<comment type="similarity">
    <text evidence="1 3">Belongs to the DapA family.</text>
</comment>
<protein>
    <submittedName>
        <fullName evidence="5">Dihydrodipicolinate synthase family protein</fullName>
    </submittedName>
</protein>
<dbReference type="EMBL" id="DVFI01000121">
    <property type="protein sequence ID" value="HIQ63660.1"/>
    <property type="molecule type" value="Genomic_DNA"/>
</dbReference>
<dbReference type="Gene3D" id="3.20.20.70">
    <property type="entry name" value="Aldolase class I"/>
    <property type="match status" value="1"/>
</dbReference>
<evidence type="ECO:0000256" key="4">
    <source>
        <dbReference type="PIRSR" id="PIRSR001365-1"/>
    </source>
</evidence>
<feature type="active site" description="Schiff-base intermediate with substrate" evidence="4">
    <location>
        <position position="159"/>
    </location>
</feature>
<dbReference type="InterPro" id="IPR002220">
    <property type="entry name" value="DapA-like"/>
</dbReference>
<dbReference type="SMART" id="SM01130">
    <property type="entry name" value="DHDPS"/>
    <property type="match status" value="1"/>
</dbReference>
<sequence length="308" mass="34044">MLTPLQEDGRLDMAGLEALVAWYIAQGCDGLFAVCQSSEMFFLSLEERVALARAAVRWSAGRVPVVVSGHISQSMQDQARELCAMADCGADAVVLVSNRLVSSPEDDDAVLIANLRALLRALPSDMPLGFYECPYPFKRLLSPQVLRFCLDSGRFSFLKDTSCDMNALREKLCVLRGSKMKLYNANTATLLESLRAGAHGYTGVMANFHPALYGWLIRHWQAQPGEAEMLQSVLSMCALIELKHYPACAKRYLRRAHGLPIRDATRREPQPPIPCDEDAELAQLARLSAHLCARLSQHEHCATPVAQS</sequence>
<evidence type="ECO:0000256" key="3">
    <source>
        <dbReference type="PIRNR" id="PIRNR001365"/>
    </source>
</evidence>
<dbReference type="Pfam" id="PF00701">
    <property type="entry name" value="DHDPS"/>
    <property type="match status" value="1"/>
</dbReference>
<evidence type="ECO:0000313" key="5">
    <source>
        <dbReference type="EMBL" id="HIQ63660.1"/>
    </source>
</evidence>
<keyword evidence="2 3" id="KW-0456">Lyase</keyword>